<proteinExistence type="predicted"/>
<dbReference type="PANTHER" id="PTHR38471">
    <property type="entry name" value="FOUR HELIX BUNDLE PROTEIN"/>
    <property type="match status" value="1"/>
</dbReference>
<dbReference type="SUPFAM" id="SSF158446">
    <property type="entry name" value="IVS-encoded protein-like"/>
    <property type="match status" value="1"/>
</dbReference>
<gene>
    <name evidence="1" type="ORF">GCM10011340_26670</name>
</gene>
<dbReference type="Gene3D" id="1.20.1440.60">
    <property type="entry name" value="23S rRNA-intervening sequence"/>
    <property type="match status" value="1"/>
</dbReference>
<reference evidence="2" key="1">
    <citation type="journal article" date="2019" name="Int. J. Syst. Evol. Microbiol.">
        <title>The Global Catalogue of Microorganisms (GCM) 10K type strain sequencing project: providing services to taxonomists for standard genome sequencing and annotation.</title>
        <authorList>
            <consortium name="The Broad Institute Genomics Platform"/>
            <consortium name="The Broad Institute Genome Sequencing Center for Infectious Disease"/>
            <person name="Wu L."/>
            <person name="Ma J."/>
        </authorList>
    </citation>
    <scope>NUCLEOTIDE SEQUENCE [LARGE SCALE GENOMIC DNA]</scope>
    <source>
        <strain evidence="2">CGMCC 1.15111</strain>
    </source>
</reference>
<dbReference type="RefSeq" id="WP_189630750.1">
    <property type="nucleotide sequence ID" value="NZ_BNAG01000003.1"/>
</dbReference>
<name>A0ABQ3I9U8_9BACT</name>
<comment type="caution">
    <text evidence="1">The sequence shown here is derived from an EMBL/GenBank/DDBJ whole genome shotgun (WGS) entry which is preliminary data.</text>
</comment>
<dbReference type="PANTHER" id="PTHR38471:SF2">
    <property type="entry name" value="FOUR HELIX BUNDLE PROTEIN"/>
    <property type="match status" value="1"/>
</dbReference>
<dbReference type="NCBIfam" id="TIGR02436">
    <property type="entry name" value="four helix bundle protein"/>
    <property type="match status" value="1"/>
</dbReference>
<dbReference type="CDD" id="cd16377">
    <property type="entry name" value="23S_rRNA_IVP_like"/>
    <property type="match status" value="1"/>
</dbReference>
<accession>A0ABQ3I9U8</accession>
<evidence type="ECO:0000313" key="1">
    <source>
        <dbReference type="EMBL" id="GHE69372.1"/>
    </source>
</evidence>
<evidence type="ECO:0000313" key="2">
    <source>
        <dbReference type="Proteomes" id="UP000658258"/>
    </source>
</evidence>
<sequence length="123" mass="14650">MRTFKELEVWKQTRELRKEIAQLVKRFPTDEKYKLTDQMIRAARSVTANIAEGYGRFHYQENIQFCRISRGSLTELQDHLTVAVDEGYIDESEEKLFDIRIEECIRILNGYINYLLKSKLTKL</sequence>
<dbReference type="Proteomes" id="UP000658258">
    <property type="component" value="Unassembled WGS sequence"/>
</dbReference>
<organism evidence="1 2">
    <name type="scientific">Roseivirga thermotolerans</name>
    <dbReference type="NCBI Taxonomy" id="1758176"/>
    <lineage>
        <taxon>Bacteria</taxon>
        <taxon>Pseudomonadati</taxon>
        <taxon>Bacteroidota</taxon>
        <taxon>Cytophagia</taxon>
        <taxon>Cytophagales</taxon>
        <taxon>Roseivirgaceae</taxon>
        <taxon>Roseivirga</taxon>
    </lineage>
</organism>
<dbReference type="InterPro" id="IPR036583">
    <property type="entry name" value="23S_rRNA_IVS_sf"/>
</dbReference>
<keyword evidence="2" id="KW-1185">Reference proteome</keyword>
<dbReference type="InterPro" id="IPR012657">
    <property type="entry name" value="23S_rRNA-intervening_sequence"/>
</dbReference>
<dbReference type="Pfam" id="PF05635">
    <property type="entry name" value="23S_rRNA_IVP"/>
    <property type="match status" value="1"/>
</dbReference>
<dbReference type="EMBL" id="BNAG01000003">
    <property type="protein sequence ID" value="GHE69372.1"/>
    <property type="molecule type" value="Genomic_DNA"/>
</dbReference>
<protein>
    <submittedName>
        <fullName evidence="1">Four helix bundle protein</fullName>
    </submittedName>
</protein>